<organism evidence="6 7">
    <name type="scientific">Thalassospira tepidiphila MCCC 1A03514</name>
    <dbReference type="NCBI Taxonomy" id="1177930"/>
    <lineage>
        <taxon>Bacteria</taxon>
        <taxon>Pseudomonadati</taxon>
        <taxon>Pseudomonadota</taxon>
        <taxon>Alphaproteobacteria</taxon>
        <taxon>Rhodospirillales</taxon>
        <taxon>Thalassospiraceae</taxon>
        <taxon>Thalassospira</taxon>
    </lineage>
</organism>
<dbReference type="GO" id="GO:0003700">
    <property type="term" value="F:DNA-binding transcription factor activity"/>
    <property type="evidence" value="ECO:0007669"/>
    <property type="project" value="InterPro"/>
</dbReference>
<dbReference type="Proteomes" id="UP000094009">
    <property type="component" value="Unassembled WGS sequence"/>
</dbReference>
<evidence type="ECO:0000256" key="2">
    <source>
        <dbReference type="ARBA" id="ARBA00023015"/>
    </source>
</evidence>
<dbReference type="AlphaFoldDB" id="A0A853L2V8"/>
<accession>A0A853L2V8</accession>
<dbReference type="GO" id="GO:0043565">
    <property type="term" value="F:sequence-specific DNA binding"/>
    <property type="evidence" value="ECO:0007669"/>
    <property type="project" value="TreeGrafter"/>
</dbReference>
<comment type="caution">
    <text evidence="6">The sequence shown here is derived from an EMBL/GenBank/DDBJ whole genome shotgun (WGS) entry which is preliminary data.</text>
</comment>
<dbReference type="CDD" id="cd08471">
    <property type="entry name" value="PBP2_CrgA_like_2"/>
    <property type="match status" value="1"/>
</dbReference>
<dbReference type="RefSeq" id="WP_064779497.1">
    <property type="nucleotide sequence ID" value="NZ_JPVZ01000001.1"/>
</dbReference>
<dbReference type="Pfam" id="PF00126">
    <property type="entry name" value="HTH_1"/>
    <property type="match status" value="1"/>
</dbReference>
<dbReference type="InterPro" id="IPR036388">
    <property type="entry name" value="WH-like_DNA-bd_sf"/>
</dbReference>
<evidence type="ECO:0000313" key="6">
    <source>
        <dbReference type="EMBL" id="OAZ11577.1"/>
    </source>
</evidence>
<dbReference type="SUPFAM" id="SSF46785">
    <property type="entry name" value="Winged helix' DNA-binding domain"/>
    <property type="match status" value="1"/>
</dbReference>
<keyword evidence="3" id="KW-0238">DNA-binding</keyword>
<dbReference type="GO" id="GO:0006351">
    <property type="term" value="P:DNA-templated transcription"/>
    <property type="evidence" value="ECO:0007669"/>
    <property type="project" value="TreeGrafter"/>
</dbReference>
<evidence type="ECO:0000256" key="1">
    <source>
        <dbReference type="ARBA" id="ARBA00009437"/>
    </source>
</evidence>
<evidence type="ECO:0000259" key="5">
    <source>
        <dbReference type="PROSITE" id="PS50931"/>
    </source>
</evidence>
<sequence length="303" mass="32968">MDRFEAMNVFVHVVEARSFAAAARALRQSPPAVTRAVAYLEDVTGARLLTRTTRSVTVTEAGARYYADCKRLLADLKEVEAAAGGAYAKPSGMLTITAPVQFGQMHVAPIVGAYLDEYPDMRARLLLFDRIVNIVEEGIDLAVRIGDLADSSLSAVRVGEVSQILCASPVYFQKYGTPQQPSELAAHRIIATTGSSARLDWQFRSPDGGRKIGFSPDARWQTNSIEAARNAALEGWGIVRMLSYQAAPYLADGRLVAVLGDYDPDPVPIHLVHPEGRHAPAKVRAFIDLAADTLRKNPLFDFG</sequence>
<proteinExistence type="inferred from homology"/>
<dbReference type="Gene3D" id="1.10.10.10">
    <property type="entry name" value="Winged helix-like DNA-binding domain superfamily/Winged helix DNA-binding domain"/>
    <property type="match status" value="1"/>
</dbReference>
<dbReference type="Pfam" id="PF03466">
    <property type="entry name" value="LysR_substrate"/>
    <property type="match status" value="1"/>
</dbReference>
<gene>
    <name evidence="6" type="ORF">TH4_00330</name>
</gene>
<evidence type="ECO:0000256" key="4">
    <source>
        <dbReference type="ARBA" id="ARBA00023163"/>
    </source>
</evidence>
<dbReference type="PANTHER" id="PTHR30537">
    <property type="entry name" value="HTH-TYPE TRANSCRIPTIONAL REGULATOR"/>
    <property type="match status" value="1"/>
</dbReference>
<feature type="domain" description="HTH lysR-type" evidence="5">
    <location>
        <begin position="1"/>
        <end position="59"/>
    </location>
</feature>
<evidence type="ECO:0000256" key="3">
    <source>
        <dbReference type="ARBA" id="ARBA00023125"/>
    </source>
</evidence>
<keyword evidence="4" id="KW-0804">Transcription</keyword>
<dbReference type="SUPFAM" id="SSF53850">
    <property type="entry name" value="Periplasmic binding protein-like II"/>
    <property type="match status" value="1"/>
</dbReference>
<dbReference type="PROSITE" id="PS50931">
    <property type="entry name" value="HTH_LYSR"/>
    <property type="match status" value="1"/>
</dbReference>
<dbReference type="PANTHER" id="PTHR30537:SF5">
    <property type="entry name" value="HTH-TYPE TRANSCRIPTIONAL ACTIVATOR TTDR-RELATED"/>
    <property type="match status" value="1"/>
</dbReference>
<dbReference type="InterPro" id="IPR058163">
    <property type="entry name" value="LysR-type_TF_proteobact-type"/>
</dbReference>
<dbReference type="InterPro" id="IPR036390">
    <property type="entry name" value="WH_DNA-bd_sf"/>
</dbReference>
<reference evidence="6 7" key="1">
    <citation type="submission" date="2014-07" db="EMBL/GenBank/DDBJ databases">
        <title>Draft genome sequence of Thalassospira tepidiphila 1-1B.</title>
        <authorList>
            <person name="Lai Q."/>
            <person name="Shao Z."/>
        </authorList>
    </citation>
    <scope>NUCLEOTIDE SEQUENCE [LARGE SCALE GENOMIC DNA]</scope>
    <source>
        <strain evidence="6 7">MCCC 1A03514</strain>
    </source>
</reference>
<comment type="similarity">
    <text evidence="1">Belongs to the LysR transcriptional regulatory family.</text>
</comment>
<dbReference type="EMBL" id="JPVZ01000001">
    <property type="protein sequence ID" value="OAZ11577.1"/>
    <property type="molecule type" value="Genomic_DNA"/>
</dbReference>
<dbReference type="Gene3D" id="3.40.190.290">
    <property type="match status" value="1"/>
</dbReference>
<evidence type="ECO:0000313" key="7">
    <source>
        <dbReference type="Proteomes" id="UP000094009"/>
    </source>
</evidence>
<name>A0A853L2V8_9PROT</name>
<keyword evidence="2" id="KW-0805">Transcription regulation</keyword>
<protein>
    <submittedName>
        <fullName evidence="6">LysR family transcriptional regulator</fullName>
    </submittedName>
</protein>
<dbReference type="FunFam" id="1.10.10.10:FF:000001">
    <property type="entry name" value="LysR family transcriptional regulator"/>
    <property type="match status" value="1"/>
</dbReference>
<dbReference type="InterPro" id="IPR000847">
    <property type="entry name" value="LysR_HTH_N"/>
</dbReference>
<dbReference type="InterPro" id="IPR005119">
    <property type="entry name" value="LysR_subst-bd"/>
</dbReference>